<dbReference type="AlphaFoldDB" id="C7Q200"/>
<dbReference type="Proteomes" id="UP000000851">
    <property type="component" value="Chromosome"/>
</dbReference>
<evidence type="ECO:0000256" key="1">
    <source>
        <dbReference type="SAM" id="SignalP"/>
    </source>
</evidence>
<protein>
    <recommendedName>
        <fullName evidence="4">Secreted protein</fullName>
    </recommendedName>
</protein>
<evidence type="ECO:0008006" key="4">
    <source>
        <dbReference type="Google" id="ProtNLM"/>
    </source>
</evidence>
<evidence type="ECO:0000313" key="2">
    <source>
        <dbReference type="EMBL" id="ACU77537.1"/>
    </source>
</evidence>
<gene>
    <name evidence="2" type="ordered locus">Caci_8722</name>
</gene>
<dbReference type="InParanoid" id="C7Q200"/>
<keyword evidence="1" id="KW-0732">Signal</keyword>
<dbReference type="HOGENOM" id="CLU_1529905_0_0_11"/>
<name>C7Q200_CATAD</name>
<feature type="chain" id="PRO_5002980537" description="Secreted protein" evidence="1">
    <location>
        <begin position="18"/>
        <end position="175"/>
    </location>
</feature>
<accession>C7Q200</accession>
<dbReference type="EMBL" id="CP001700">
    <property type="protein sequence ID" value="ACU77537.1"/>
    <property type="molecule type" value="Genomic_DNA"/>
</dbReference>
<sequence precursor="true">MALAVLASTVTTGVAFASSATADSVGTGAMSGRVCMFDAPKGALDLGHVAWAFRWSDGSGTWDYGATLQDHNWEKHGSEQQMLQDFATTDDSGGYQSYRCKDTAADDQGAAEAAVTAGFARPYNVIEDNCLTRSVQIFKAYDGSGGLNGLPDGKLVFPNAYFNYNLSGWDDAKAL</sequence>
<evidence type="ECO:0000313" key="3">
    <source>
        <dbReference type="Proteomes" id="UP000000851"/>
    </source>
</evidence>
<feature type="signal peptide" evidence="1">
    <location>
        <begin position="1"/>
        <end position="17"/>
    </location>
</feature>
<keyword evidence="3" id="KW-1185">Reference proteome</keyword>
<dbReference type="eggNOG" id="ENOG502ZG3V">
    <property type="taxonomic scope" value="Bacteria"/>
</dbReference>
<organism evidence="2 3">
    <name type="scientific">Catenulispora acidiphila (strain DSM 44928 / JCM 14897 / NBRC 102108 / NRRL B-24433 / ID139908)</name>
    <dbReference type="NCBI Taxonomy" id="479433"/>
    <lineage>
        <taxon>Bacteria</taxon>
        <taxon>Bacillati</taxon>
        <taxon>Actinomycetota</taxon>
        <taxon>Actinomycetes</taxon>
        <taxon>Catenulisporales</taxon>
        <taxon>Catenulisporaceae</taxon>
        <taxon>Catenulispora</taxon>
    </lineage>
</organism>
<dbReference type="KEGG" id="cai:Caci_8722"/>
<proteinExistence type="predicted"/>
<reference evidence="2 3" key="1">
    <citation type="journal article" date="2009" name="Stand. Genomic Sci.">
        <title>Complete genome sequence of Catenulispora acidiphila type strain (ID 139908).</title>
        <authorList>
            <person name="Copeland A."/>
            <person name="Lapidus A."/>
            <person name="Glavina Del Rio T."/>
            <person name="Nolan M."/>
            <person name="Lucas S."/>
            <person name="Chen F."/>
            <person name="Tice H."/>
            <person name="Cheng J.F."/>
            <person name="Bruce D."/>
            <person name="Goodwin L."/>
            <person name="Pitluck S."/>
            <person name="Mikhailova N."/>
            <person name="Pati A."/>
            <person name="Ivanova N."/>
            <person name="Mavromatis K."/>
            <person name="Chen A."/>
            <person name="Palaniappan K."/>
            <person name="Chain P."/>
            <person name="Land M."/>
            <person name="Hauser L."/>
            <person name="Chang Y.J."/>
            <person name="Jeffries C.D."/>
            <person name="Chertkov O."/>
            <person name="Brettin T."/>
            <person name="Detter J.C."/>
            <person name="Han C."/>
            <person name="Ali Z."/>
            <person name="Tindall B.J."/>
            <person name="Goker M."/>
            <person name="Bristow J."/>
            <person name="Eisen J.A."/>
            <person name="Markowitz V."/>
            <person name="Hugenholtz P."/>
            <person name="Kyrpides N.C."/>
            <person name="Klenk H.P."/>
        </authorList>
    </citation>
    <scope>NUCLEOTIDE SEQUENCE [LARGE SCALE GENOMIC DNA]</scope>
    <source>
        <strain evidence="3">DSM 44928 / JCM 14897 / NBRC 102108 / NRRL B-24433 / ID139908</strain>
    </source>
</reference>